<dbReference type="GO" id="GO:0016757">
    <property type="term" value="F:glycosyltransferase activity"/>
    <property type="evidence" value="ECO:0007669"/>
    <property type="project" value="UniProtKB-KW"/>
</dbReference>
<evidence type="ECO:0000313" key="7">
    <source>
        <dbReference type="EMBL" id="KZV31148.1"/>
    </source>
</evidence>
<dbReference type="GO" id="GO:0016020">
    <property type="term" value="C:membrane"/>
    <property type="evidence" value="ECO:0007669"/>
    <property type="project" value="UniProtKB-SubCell"/>
</dbReference>
<dbReference type="AlphaFoldDB" id="A0A2Z7BG80"/>
<keyword evidence="8" id="KW-1185">Reference proteome</keyword>
<evidence type="ECO:0000313" key="8">
    <source>
        <dbReference type="Proteomes" id="UP000250235"/>
    </source>
</evidence>
<evidence type="ECO:0000256" key="2">
    <source>
        <dbReference type="ARBA" id="ARBA00022676"/>
    </source>
</evidence>
<feature type="transmembrane region" description="Helical" evidence="6">
    <location>
        <begin position="12"/>
        <end position="33"/>
    </location>
</feature>
<evidence type="ECO:0008006" key="9">
    <source>
        <dbReference type="Google" id="ProtNLM"/>
    </source>
</evidence>
<evidence type="ECO:0000256" key="4">
    <source>
        <dbReference type="ARBA" id="ARBA00023136"/>
    </source>
</evidence>
<evidence type="ECO:0000256" key="3">
    <source>
        <dbReference type="ARBA" id="ARBA00022679"/>
    </source>
</evidence>
<organism evidence="7 8">
    <name type="scientific">Dorcoceras hygrometricum</name>
    <dbReference type="NCBI Taxonomy" id="472368"/>
    <lineage>
        <taxon>Eukaryota</taxon>
        <taxon>Viridiplantae</taxon>
        <taxon>Streptophyta</taxon>
        <taxon>Embryophyta</taxon>
        <taxon>Tracheophyta</taxon>
        <taxon>Spermatophyta</taxon>
        <taxon>Magnoliopsida</taxon>
        <taxon>eudicotyledons</taxon>
        <taxon>Gunneridae</taxon>
        <taxon>Pentapetalae</taxon>
        <taxon>asterids</taxon>
        <taxon>lamiids</taxon>
        <taxon>Lamiales</taxon>
        <taxon>Gesneriaceae</taxon>
        <taxon>Didymocarpoideae</taxon>
        <taxon>Trichosporeae</taxon>
        <taxon>Loxocarpinae</taxon>
        <taxon>Dorcoceras</taxon>
    </lineage>
</organism>
<dbReference type="Pfam" id="PF02485">
    <property type="entry name" value="Branch"/>
    <property type="match status" value="1"/>
</dbReference>
<dbReference type="InterPro" id="IPR003406">
    <property type="entry name" value="Glyco_trans_14"/>
</dbReference>
<dbReference type="EMBL" id="KV007737">
    <property type="protein sequence ID" value="KZV31148.1"/>
    <property type="molecule type" value="Genomic_DNA"/>
</dbReference>
<keyword evidence="6" id="KW-0812">Transmembrane</keyword>
<dbReference type="PANTHER" id="PTHR31042:SF91">
    <property type="entry name" value="CORE-2_I-BRANCHING BETA-1,6-N-ACETYLGLUCOSAMINYLTRANSFERASE FAMILY PROTEIN"/>
    <property type="match status" value="1"/>
</dbReference>
<keyword evidence="2" id="KW-0328">Glycosyltransferase</keyword>
<evidence type="ECO:0000256" key="6">
    <source>
        <dbReference type="SAM" id="Phobius"/>
    </source>
</evidence>
<dbReference type="OrthoDB" id="191334at2759"/>
<accession>A0A2Z7BG80</accession>
<keyword evidence="4 6" id="KW-0472">Membrane</keyword>
<sequence>MRRAIKDGRYQVAMAIIFGVFLTFLVLALGMIINDHFKKFILYENLQNSPLNAFLPFYMSDISKSSSNYRCFSSNPPRFNDSNIVYDSRLTWVAPRDIWHSMSDEELLWRASMVPHLVEYPFDRVSKVAFMFLTKGRLPLGPLWEMFFKGHEGLFTIYLHTSPEFAHEPPESSKVRWGDITMIDAERRLLANALLDFSNERFILLSETCIPLFNFTTIYNYLINSNHSFLNSFDDPRNIGRGRYNPRMSPAITLHDWRKGSQWFEASRKLVINIISDVVYYPIFRKHCMPPCYVDEHYFPTFVNMICPNLTSNRTVTWTDWSRGGSHPVMFNRVDVTEGFLERIRYESNCTYNGENSNVCFLFARKFHPSTLQPLLRIAPSLLGFND</sequence>
<keyword evidence="6" id="KW-1133">Transmembrane helix</keyword>
<name>A0A2Z7BG80_9LAMI</name>
<reference evidence="7 8" key="1">
    <citation type="journal article" date="2015" name="Proc. Natl. Acad. Sci. U.S.A.">
        <title>The resurrection genome of Boea hygrometrica: A blueprint for survival of dehydration.</title>
        <authorList>
            <person name="Xiao L."/>
            <person name="Yang G."/>
            <person name="Zhang L."/>
            <person name="Yang X."/>
            <person name="Zhao S."/>
            <person name="Ji Z."/>
            <person name="Zhou Q."/>
            <person name="Hu M."/>
            <person name="Wang Y."/>
            <person name="Chen M."/>
            <person name="Xu Y."/>
            <person name="Jin H."/>
            <person name="Xiao X."/>
            <person name="Hu G."/>
            <person name="Bao F."/>
            <person name="Hu Y."/>
            <person name="Wan P."/>
            <person name="Li L."/>
            <person name="Deng X."/>
            <person name="Kuang T."/>
            <person name="Xiang C."/>
            <person name="Zhu J.K."/>
            <person name="Oliver M.J."/>
            <person name="He Y."/>
        </authorList>
    </citation>
    <scope>NUCLEOTIDE SEQUENCE [LARGE SCALE GENOMIC DNA]</scope>
    <source>
        <strain evidence="8">cv. XS01</strain>
    </source>
</reference>
<evidence type="ECO:0000256" key="1">
    <source>
        <dbReference type="ARBA" id="ARBA00004606"/>
    </source>
</evidence>
<dbReference type="Proteomes" id="UP000250235">
    <property type="component" value="Unassembled WGS sequence"/>
</dbReference>
<protein>
    <recommendedName>
        <fullName evidence="9">Core-2/I-branching beta-1,6-N-acetylglucosaminyltransferase family protein</fullName>
    </recommendedName>
</protein>
<comment type="subcellular location">
    <subcellularLocation>
        <location evidence="1">Membrane</location>
        <topology evidence="1">Single-pass type II membrane protein</topology>
    </subcellularLocation>
</comment>
<dbReference type="PANTHER" id="PTHR31042">
    <property type="entry name" value="CORE-2/I-BRANCHING BETA-1,6-N-ACETYLGLUCOSAMINYLTRANSFERASE FAMILY PROTEIN-RELATED"/>
    <property type="match status" value="1"/>
</dbReference>
<keyword evidence="5" id="KW-0325">Glycoprotein</keyword>
<gene>
    <name evidence="7" type="ORF">F511_28532</name>
</gene>
<proteinExistence type="predicted"/>
<evidence type="ECO:0000256" key="5">
    <source>
        <dbReference type="ARBA" id="ARBA00023180"/>
    </source>
</evidence>
<keyword evidence="3" id="KW-0808">Transferase</keyword>
<dbReference type="InterPro" id="IPR044174">
    <property type="entry name" value="BC10-like"/>
</dbReference>